<dbReference type="GO" id="GO:0003700">
    <property type="term" value="F:DNA-binding transcription factor activity"/>
    <property type="evidence" value="ECO:0007669"/>
    <property type="project" value="InterPro"/>
</dbReference>
<dbReference type="Gene3D" id="1.10.10.10">
    <property type="entry name" value="Winged helix-like DNA-binding domain superfamily/Winged helix DNA-binding domain"/>
    <property type="match status" value="1"/>
</dbReference>
<evidence type="ECO:0000259" key="4">
    <source>
        <dbReference type="PROSITE" id="PS51000"/>
    </source>
</evidence>
<dbReference type="SMART" id="SM01134">
    <property type="entry name" value="DeoRC"/>
    <property type="match status" value="1"/>
</dbReference>
<evidence type="ECO:0000313" key="6">
    <source>
        <dbReference type="Proteomes" id="UP000317036"/>
    </source>
</evidence>
<evidence type="ECO:0000256" key="3">
    <source>
        <dbReference type="ARBA" id="ARBA00023163"/>
    </source>
</evidence>
<evidence type="ECO:0000256" key="2">
    <source>
        <dbReference type="ARBA" id="ARBA00023125"/>
    </source>
</evidence>
<dbReference type="PROSITE" id="PS00894">
    <property type="entry name" value="HTH_DEOR_1"/>
    <property type="match status" value="1"/>
</dbReference>
<dbReference type="SUPFAM" id="SSF100950">
    <property type="entry name" value="NagB/RpiA/CoA transferase-like"/>
    <property type="match status" value="1"/>
</dbReference>
<name>A0A559JK69_9BACL</name>
<dbReference type="Proteomes" id="UP000317036">
    <property type="component" value="Unassembled WGS sequence"/>
</dbReference>
<dbReference type="PANTHER" id="PTHR30363:SF44">
    <property type="entry name" value="AGA OPERON TRANSCRIPTIONAL REPRESSOR-RELATED"/>
    <property type="match status" value="1"/>
</dbReference>
<dbReference type="InterPro" id="IPR036388">
    <property type="entry name" value="WH-like_DNA-bd_sf"/>
</dbReference>
<dbReference type="GO" id="GO:0003677">
    <property type="term" value="F:DNA binding"/>
    <property type="evidence" value="ECO:0007669"/>
    <property type="project" value="UniProtKB-KW"/>
</dbReference>
<dbReference type="InterPro" id="IPR001034">
    <property type="entry name" value="DeoR_HTH"/>
</dbReference>
<dbReference type="AlphaFoldDB" id="A0A559JK69"/>
<reference evidence="5 6" key="1">
    <citation type="submission" date="2019-07" db="EMBL/GenBank/DDBJ databases">
        <authorList>
            <person name="Kim J."/>
        </authorList>
    </citation>
    <scope>NUCLEOTIDE SEQUENCE [LARGE SCALE GENOMIC DNA]</scope>
    <source>
        <strain evidence="5 6">JC52</strain>
    </source>
</reference>
<gene>
    <name evidence="5" type="ORF">FPZ49_33420</name>
</gene>
<dbReference type="Pfam" id="PF08220">
    <property type="entry name" value="HTH_DeoR"/>
    <property type="match status" value="1"/>
</dbReference>
<dbReference type="InterPro" id="IPR050313">
    <property type="entry name" value="Carb_Metab_HTH_regulators"/>
</dbReference>
<dbReference type="InterPro" id="IPR018356">
    <property type="entry name" value="Tscrpt_reg_HTH_DeoR_CS"/>
</dbReference>
<evidence type="ECO:0000256" key="1">
    <source>
        <dbReference type="ARBA" id="ARBA00023015"/>
    </source>
</evidence>
<sequence length="272" mass="30031">MERNPSKGEERRERLLQMLKRQGKITIQEITEKLNCSEATARRDLDLLEKQGGIIRSLGGAQLDNSLSSGGKELHFHEKEQLLLLEKEAIAVRAAAMIQEGDVVGLSGGTTTFLIARELKLKRGITVVTNAVNIAMELSDSEDIQVVLTGGVLRRNSYELCGPLAEKIVENINIGIMFLGVDGITEEQGLTTFSEQEAQIGRLMLKRSRASYAVFDHTKAGRVSLFSIAPLDELKGCITNAMVDEGLRTVLNQQGIELILAESDRDRDRDRV</sequence>
<accession>A0A559JK69</accession>
<dbReference type="EMBL" id="VNJI01000077">
    <property type="protein sequence ID" value="TVY00287.1"/>
    <property type="molecule type" value="Genomic_DNA"/>
</dbReference>
<dbReference type="PANTHER" id="PTHR30363">
    <property type="entry name" value="HTH-TYPE TRANSCRIPTIONAL REGULATOR SRLR-RELATED"/>
    <property type="match status" value="1"/>
</dbReference>
<dbReference type="Pfam" id="PF00455">
    <property type="entry name" value="DeoRC"/>
    <property type="match status" value="1"/>
</dbReference>
<dbReference type="PROSITE" id="PS51000">
    <property type="entry name" value="HTH_DEOR_2"/>
    <property type="match status" value="1"/>
</dbReference>
<dbReference type="InterPro" id="IPR014036">
    <property type="entry name" value="DeoR-like_C"/>
</dbReference>
<comment type="caution">
    <text evidence="5">The sequence shown here is derived from an EMBL/GenBank/DDBJ whole genome shotgun (WGS) entry which is preliminary data.</text>
</comment>
<keyword evidence="1" id="KW-0805">Transcription regulation</keyword>
<dbReference type="Gene3D" id="3.40.50.1360">
    <property type="match status" value="1"/>
</dbReference>
<proteinExistence type="predicted"/>
<keyword evidence="3" id="KW-0804">Transcription</keyword>
<dbReference type="SMART" id="SM00420">
    <property type="entry name" value="HTH_DEOR"/>
    <property type="match status" value="1"/>
</dbReference>
<organism evidence="5 6">
    <name type="scientific">Paenibacillus cremeus</name>
    <dbReference type="NCBI Taxonomy" id="2163881"/>
    <lineage>
        <taxon>Bacteria</taxon>
        <taxon>Bacillati</taxon>
        <taxon>Bacillota</taxon>
        <taxon>Bacilli</taxon>
        <taxon>Bacillales</taxon>
        <taxon>Paenibacillaceae</taxon>
        <taxon>Paenibacillus</taxon>
    </lineage>
</organism>
<feature type="domain" description="HTH deoR-type" evidence="4">
    <location>
        <begin position="8"/>
        <end position="63"/>
    </location>
</feature>
<dbReference type="SUPFAM" id="SSF46785">
    <property type="entry name" value="Winged helix' DNA-binding domain"/>
    <property type="match status" value="1"/>
</dbReference>
<evidence type="ECO:0000313" key="5">
    <source>
        <dbReference type="EMBL" id="TVY00287.1"/>
    </source>
</evidence>
<dbReference type="InterPro" id="IPR036390">
    <property type="entry name" value="WH_DNA-bd_sf"/>
</dbReference>
<dbReference type="RefSeq" id="WP_144854754.1">
    <property type="nucleotide sequence ID" value="NZ_VNJI01000077.1"/>
</dbReference>
<dbReference type="InterPro" id="IPR037171">
    <property type="entry name" value="NagB/RpiA_transferase-like"/>
</dbReference>
<dbReference type="PRINTS" id="PR00037">
    <property type="entry name" value="HTHLACR"/>
</dbReference>
<keyword evidence="2" id="KW-0238">DNA-binding</keyword>
<protein>
    <submittedName>
        <fullName evidence="5">DeoR/GlpR transcriptional regulator</fullName>
    </submittedName>
</protein>
<keyword evidence="6" id="KW-1185">Reference proteome</keyword>
<dbReference type="OrthoDB" id="9797223at2"/>